<gene>
    <name evidence="1" type="ORF">BLGHR1_10661</name>
</gene>
<dbReference type="VEuPathDB" id="FungiDB:BLGHR1_10661"/>
<reference evidence="1 2" key="1">
    <citation type="submission" date="2017-11" db="EMBL/GenBank/DDBJ databases">
        <authorList>
            <person name="Kracher B."/>
        </authorList>
    </citation>
    <scope>NUCLEOTIDE SEQUENCE [LARGE SCALE GENOMIC DNA]</scope>
    <source>
        <strain evidence="1 2">RACE1</strain>
    </source>
</reference>
<protein>
    <submittedName>
        <fullName evidence="1">Uncharacterized protein</fullName>
    </submittedName>
</protein>
<dbReference type="AlphaFoldDB" id="A0A383UKS9"/>
<evidence type="ECO:0000313" key="1">
    <source>
        <dbReference type="EMBL" id="SZE99940.1"/>
    </source>
</evidence>
<proteinExistence type="predicted"/>
<dbReference type="EMBL" id="UNSH01000006">
    <property type="protein sequence ID" value="SZE99940.1"/>
    <property type="molecule type" value="Genomic_DNA"/>
</dbReference>
<name>A0A383UKS9_BLUHO</name>
<organism evidence="1 2">
    <name type="scientific">Blumeria hordei</name>
    <name type="common">Barley powdery mildew</name>
    <name type="synonym">Blumeria graminis f. sp. hordei</name>
    <dbReference type="NCBI Taxonomy" id="2867405"/>
    <lineage>
        <taxon>Eukaryota</taxon>
        <taxon>Fungi</taxon>
        <taxon>Dikarya</taxon>
        <taxon>Ascomycota</taxon>
        <taxon>Pezizomycotina</taxon>
        <taxon>Leotiomycetes</taxon>
        <taxon>Erysiphales</taxon>
        <taxon>Erysiphaceae</taxon>
        <taxon>Blumeria</taxon>
    </lineage>
</organism>
<accession>A0A383UKS9</accession>
<evidence type="ECO:0000313" key="2">
    <source>
        <dbReference type="Proteomes" id="UP000275772"/>
    </source>
</evidence>
<sequence length="261" mass="30113">MIFTGIDREISGELKSQVGVYKSNTNEFPKPEDNSGIFMAVDSSQKVGYHHAIYCSKRMQYQLMMSKIMGTIQPLSKQAIFESYKKFSTYESCFQYLRLLKEQNGADIAVKVEDLVLPRHSIIFSNKMITRALVWYQGEMQVIQQCGKDQPAWYLITNLTEKPSKNLAWALRQYNEIAGKNEMLLGKSELPIKSNLKKLSRTNSDLEDPHYKIVKLVRRSRSTQRVNGVLVKKSQCHNYQKKSLRSSLRNRLFPLKGDSVD</sequence>
<dbReference type="Proteomes" id="UP000275772">
    <property type="component" value="Unassembled WGS sequence"/>
</dbReference>